<dbReference type="PANTHER" id="PTHR31901:SF9">
    <property type="entry name" value="GH3 DOMAIN-CONTAINING PROTEIN"/>
    <property type="match status" value="1"/>
</dbReference>
<feature type="region of interest" description="Disordered" evidence="1">
    <location>
        <begin position="656"/>
        <end position="696"/>
    </location>
</feature>
<reference evidence="5" key="1">
    <citation type="journal article" date="2012" name="Science">
        <title>The Paleozoic origin of enzymatic lignin decomposition reconstructed from 31 fungal genomes.</title>
        <authorList>
            <person name="Floudas D."/>
            <person name="Binder M."/>
            <person name="Riley R."/>
            <person name="Barry K."/>
            <person name="Blanchette R.A."/>
            <person name="Henrissat B."/>
            <person name="Martinez A.T."/>
            <person name="Otillar R."/>
            <person name="Spatafora J.W."/>
            <person name="Yadav J.S."/>
            <person name="Aerts A."/>
            <person name="Benoit I."/>
            <person name="Boyd A."/>
            <person name="Carlson A."/>
            <person name="Copeland A."/>
            <person name="Coutinho P.M."/>
            <person name="de Vries R.P."/>
            <person name="Ferreira P."/>
            <person name="Findley K."/>
            <person name="Foster B."/>
            <person name="Gaskell J."/>
            <person name="Glotzer D."/>
            <person name="Gorecki P."/>
            <person name="Heitman J."/>
            <person name="Hesse C."/>
            <person name="Hori C."/>
            <person name="Igarashi K."/>
            <person name="Jurgens J.A."/>
            <person name="Kallen N."/>
            <person name="Kersten P."/>
            <person name="Kohler A."/>
            <person name="Kuees U."/>
            <person name="Kumar T.K.A."/>
            <person name="Kuo A."/>
            <person name="LaButti K."/>
            <person name="Larrondo L.F."/>
            <person name="Lindquist E."/>
            <person name="Ling A."/>
            <person name="Lombard V."/>
            <person name="Lucas S."/>
            <person name="Lundell T."/>
            <person name="Martin R."/>
            <person name="McLaughlin D.J."/>
            <person name="Morgenstern I."/>
            <person name="Morin E."/>
            <person name="Murat C."/>
            <person name="Nagy L.G."/>
            <person name="Nolan M."/>
            <person name="Ohm R.A."/>
            <person name="Patyshakuliyeva A."/>
            <person name="Rokas A."/>
            <person name="Ruiz-Duenas F.J."/>
            <person name="Sabat G."/>
            <person name="Salamov A."/>
            <person name="Samejima M."/>
            <person name="Schmutz J."/>
            <person name="Slot J.C."/>
            <person name="St John F."/>
            <person name="Stenlid J."/>
            <person name="Sun H."/>
            <person name="Sun S."/>
            <person name="Syed K."/>
            <person name="Tsang A."/>
            <person name="Wiebenga A."/>
            <person name="Young D."/>
            <person name="Pisabarro A."/>
            <person name="Eastwood D.C."/>
            <person name="Martin F."/>
            <person name="Cullen D."/>
            <person name="Grigoriev I.V."/>
            <person name="Hibbett D.S."/>
        </authorList>
    </citation>
    <scope>NUCLEOTIDE SEQUENCE [LARGE SCALE GENOMIC DNA]</scope>
    <source>
        <strain evidence="5">RWD-64-598 SS2</strain>
    </source>
</reference>
<evidence type="ECO:0000259" key="2">
    <source>
        <dbReference type="Pfam" id="PF23571"/>
    </source>
</evidence>
<accession>A0A5M3MBS1</accession>
<dbReference type="InterPro" id="IPR055378">
    <property type="entry name" value="GH3_C"/>
</dbReference>
<dbReference type="Pfam" id="PF03321">
    <property type="entry name" value="GH3"/>
    <property type="match status" value="1"/>
</dbReference>
<evidence type="ECO:0000256" key="1">
    <source>
        <dbReference type="SAM" id="MobiDB-lite"/>
    </source>
</evidence>
<sequence>MPVMPRTIPPPIVVSSPPEDSGIPDPSPVLSPELRDSLKRRTEDTLLHIIEKNRYTQWASKSPELQSFREALEHQGSRAESPTTPTPTPTPNTTPTVDVVEFDREMLLENYRDHIPLTTYPAYEPFVSKLMDPEVTEDEVKDLLSPGLPFFVACSSATSGKVPKYFPKYIHPAGQAYESVDNNANPMSDRGGKNLVVYSLTYRRLIEVTGEGGKVAKKIPVTLMSSGSVRMQHKIPVEADEWAKTMTAPRATSPIAVSFIDNYRTYLLIHGFFALGDVMLENVNTLFGTVFLDMIRYIEEEWDHLLDCLEHGKLPNFEGLEEVRKYLEPKVVAKPERAAELRELGIDTSTPGWCVRVWPNLRVVVGICSGVFAAVIPKIRHYVGPDVSMRSLGFTASETYVGMVYKPEDLNLYKTSFDDIIEYLDISAEEQATSLVSCWDIQTGSKYEIVVTTRDGMWRYRLGDIVEVAGFDPMDGAPILRYIERRNVVLRFYHANISERELASAIFAAQEILGPVVEFTVMLDRRTMPVGFGFIVELQGGPNGELSLLKEDEAHRAPGLVHASLCAANENYENECRIGHIGHPTIRIVAPGTFREYRKNKIEAMKGGAGQAKVPVVMLDQEMQDWVLERVVREVHRPAPEPVTVGVARIEEVISSAETSEAEDSDAGSTAETASEHEGAHEHGKARAVISRSQPSKSWTSGWGFSPLMAGSVFGGLYVGMRLVRSLFAV</sequence>
<feature type="domain" description="GH3 C-terminal" evidence="3">
    <location>
        <begin position="501"/>
        <end position="621"/>
    </location>
</feature>
<comment type="caution">
    <text evidence="4">The sequence shown here is derived from an EMBL/GenBank/DDBJ whole genome shotgun (WGS) entry which is preliminary data.</text>
</comment>
<dbReference type="Proteomes" id="UP000053558">
    <property type="component" value="Unassembled WGS sequence"/>
</dbReference>
<dbReference type="InterPro" id="IPR055377">
    <property type="entry name" value="GH3_M"/>
</dbReference>
<feature type="region of interest" description="Disordered" evidence="1">
    <location>
        <begin position="71"/>
        <end position="96"/>
    </location>
</feature>
<organism evidence="4 5">
    <name type="scientific">Coniophora puteana (strain RWD-64-598)</name>
    <name type="common">Brown rot fungus</name>
    <dbReference type="NCBI Taxonomy" id="741705"/>
    <lineage>
        <taxon>Eukaryota</taxon>
        <taxon>Fungi</taxon>
        <taxon>Dikarya</taxon>
        <taxon>Basidiomycota</taxon>
        <taxon>Agaricomycotina</taxon>
        <taxon>Agaricomycetes</taxon>
        <taxon>Agaricomycetidae</taxon>
        <taxon>Boletales</taxon>
        <taxon>Coniophorineae</taxon>
        <taxon>Coniophoraceae</taxon>
        <taxon>Coniophora</taxon>
    </lineage>
</organism>
<proteinExistence type="predicted"/>
<dbReference type="AlphaFoldDB" id="A0A5M3MBS1"/>
<dbReference type="Pfam" id="PF23572">
    <property type="entry name" value="GH3_C"/>
    <property type="match status" value="1"/>
</dbReference>
<evidence type="ECO:0000313" key="5">
    <source>
        <dbReference type="Proteomes" id="UP000053558"/>
    </source>
</evidence>
<evidence type="ECO:0000259" key="3">
    <source>
        <dbReference type="Pfam" id="PF23572"/>
    </source>
</evidence>
<gene>
    <name evidence="4" type="ORF">CONPUDRAFT_85240</name>
</gene>
<dbReference type="OrthoDB" id="10004661at2759"/>
<keyword evidence="5" id="KW-1185">Reference proteome</keyword>
<evidence type="ECO:0000313" key="4">
    <source>
        <dbReference type="EMBL" id="EIW76081.1"/>
    </source>
</evidence>
<dbReference type="RefSeq" id="XP_007774060.1">
    <property type="nucleotide sequence ID" value="XM_007775870.1"/>
</dbReference>
<dbReference type="PANTHER" id="PTHR31901">
    <property type="entry name" value="GH3 DOMAIN-CONTAINING PROTEIN"/>
    <property type="match status" value="1"/>
</dbReference>
<dbReference type="EMBL" id="JH711587">
    <property type="protein sequence ID" value="EIW76081.1"/>
    <property type="molecule type" value="Genomic_DNA"/>
</dbReference>
<feature type="compositionally biased region" description="Basic and acidic residues" evidence="1">
    <location>
        <begin position="674"/>
        <end position="685"/>
    </location>
</feature>
<dbReference type="Pfam" id="PF23571">
    <property type="entry name" value="GH3_M"/>
    <property type="match status" value="1"/>
</dbReference>
<protein>
    <submittedName>
        <fullName evidence="4">Uncharacterized protein</fullName>
    </submittedName>
</protein>
<dbReference type="KEGG" id="cput:CONPUDRAFT_85240"/>
<dbReference type="InterPro" id="IPR004993">
    <property type="entry name" value="GH3"/>
</dbReference>
<name>A0A5M3MBS1_CONPW</name>
<dbReference type="GO" id="GO:0016881">
    <property type="term" value="F:acid-amino acid ligase activity"/>
    <property type="evidence" value="ECO:0007669"/>
    <property type="project" value="TreeGrafter"/>
</dbReference>
<dbReference type="GO" id="GO:0005737">
    <property type="term" value="C:cytoplasm"/>
    <property type="evidence" value="ECO:0007669"/>
    <property type="project" value="TreeGrafter"/>
</dbReference>
<dbReference type="GeneID" id="19210914"/>
<feature type="domain" description="GH3 middle" evidence="2">
    <location>
        <begin position="421"/>
        <end position="485"/>
    </location>
</feature>
<feature type="region of interest" description="Disordered" evidence="1">
    <location>
        <begin position="1"/>
        <end position="36"/>
    </location>
</feature>